<comment type="caution">
    <text evidence="1">The sequence shown here is derived from an EMBL/GenBank/DDBJ whole genome shotgun (WGS) entry which is preliminary data.</text>
</comment>
<accession>A0A7Z8KRX9</accession>
<dbReference type="RefSeq" id="WP_154808290.1">
    <property type="nucleotide sequence ID" value="NZ_VIAQ01000005.1"/>
</dbReference>
<sequence>MAKGLDVGTMNIICAEKGKGDSIAFAQQRNAFLEMEAGDLAQNMLDSAKILYTQKGDTISVLGEDAFKFSNVFNKAIRRPMHQGIISPDEKESIPMIKLIIERVLGAPQKEGEIAYISVPAAPVDSKVNVLYHSKTVEALSKRLGYDTQLIDEGLAVVFSELGDFNFTGIGISVGAGMTNITVAYLATPIVSFSIARGGDWIDEQVSSATGVAIERITSIKETDFSFSSDYEIGSVQGAIALYYDALITYIIGNLKKKLSEVAPPDAEFPIAIAGGSSRAKGFMEMFESRISEANLPINISKVKKNKYTLSDSKDPIYSIARGCLIAAMTREDAEAVEEEIEESTAKTQKKAAAV</sequence>
<dbReference type="InterPro" id="IPR057363">
    <property type="entry name" value="Volactin"/>
</dbReference>
<evidence type="ECO:0000313" key="2">
    <source>
        <dbReference type="Proteomes" id="UP000319335"/>
    </source>
</evidence>
<name>A0A7Z8KRX9_9EURY</name>
<dbReference type="EMBL" id="VIAQ01000005">
    <property type="protein sequence ID" value="TQD28768.1"/>
    <property type="molecule type" value="Genomic_DNA"/>
</dbReference>
<dbReference type="Pfam" id="PF25216">
    <property type="entry name" value="Volactin"/>
    <property type="match status" value="1"/>
</dbReference>
<protein>
    <recommendedName>
        <fullName evidence="3">Cell division protein FtsA</fullName>
    </recommendedName>
</protein>
<dbReference type="SUPFAM" id="SSF53067">
    <property type="entry name" value="Actin-like ATPase domain"/>
    <property type="match status" value="1"/>
</dbReference>
<gene>
    <name evidence="1" type="ORF">FKV42_00465</name>
</gene>
<dbReference type="OrthoDB" id="220545at2157"/>
<dbReference type="Proteomes" id="UP000319335">
    <property type="component" value="Unassembled WGS sequence"/>
</dbReference>
<dbReference type="InterPro" id="IPR043129">
    <property type="entry name" value="ATPase_NBD"/>
</dbReference>
<reference evidence="1 2" key="1">
    <citation type="submission" date="2019-06" db="EMBL/GenBank/DDBJ databases">
        <title>Draft genome sequence of Methanolobus vulcani B1d.</title>
        <authorList>
            <person name="Creighbaum A.J."/>
            <person name="Ticak T."/>
            <person name="Hariraju D."/>
            <person name="Arivett B.A."/>
            <person name="Ferguson D.J.Jr."/>
        </authorList>
    </citation>
    <scope>NUCLEOTIDE SEQUENCE [LARGE SCALE GENOMIC DNA]</scope>
    <source>
        <strain evidence="1 2">B1d</strain>
    </source>
</reference>
<evidence type="ECO:0000313" key="1">
    <source>
        <dbReference type="EMBL" id="TQD28768.1"/>
    </source>
</evidence>
<keyword evidence="2" id="KW-1185">Reference proteome</keyword>
<dbReference type="AlphaFoldDB" id="A0A7Z8KRX9"/>
<organism evidence="1 2">
    <name type="scientific">Methanolobus vulcani</name>
    <dbReference type="NCBI Taxonomy" id="38026"/>
    <lineage>
        <taxon>Archaea</taxon>
        <taxon>Methanobacteriati</taxon>
        <taxon>Methanobacteriota</taxon>
        <taxon>Stenosarchaea group</taxon>
        <taxon>Methanomicrobia</taxon>
        <taxon>Methanosarcinales</taxon>
        <taxon>Methanosarcinaceae</taxon>
        <taxon>Methanolobus</taxon>
    </lineage>
</organism>
<evidence type="ECO:0008006" key="3">
    <source>
        <dbReference type="Google" id="ProtNLM"/>
    </source>
</evidence>
<proteinExistence type="predicted"/>
<dbReference type="Gene3D" id="3.30.420.40">
    <property type="match status" value="1"/>
</dbReference>